<feature type="compositionally biased region" description="Low complexity" evidence="1">
    <location>
        <begin position="96"/>
        <end position="106"/>
    </location>
</feature>
<keyword evidence="4" id="KW-1185">Reference proteome</keyword>
<keyword evidence="2" id="KW-1133">Transmembrane helix</keyword>
<keyword evidence="2" id="KW-0812">Transmembrane</keyword>
<accession>A0ABS3Q964</accession>
<evidence type="ECO:0000313" key="4">
    <source>
        <dbReference type="Proteomes" id="UP000664369"/>
    </source>
</evidence>
<evidence type="ECO:0000313" key="3">
    <source>
        <dbReference type="EMBL" id="MBO2007797.1"/>
    </source>
</evidence>
<evidence type="ECO:0000256" key="1">
    <source>
        <dbReference type="SAM" id="MobiDB-lite"/>
    </source>
</evidence>
<protein>
    <submittedName>
        <fullName evidence="3">Uncharacterized protein</fullName>
    </submittedName>
</protein>
<dbReference type="RefSeq" id="WP_208173327.1">
    <property type="nucleotide sequence ID" value="NZ_JAGETZ010000001.1"/>
</dbReference>
<evidence type="ECO:0000256" key="2">
    <source>
        <dbReference type="SAM" id="Phobius"/>
    </source>
</evidence>
<organism evidence="3 4">
    <name type="scientific">Hymenobacter negativus</name>
    <dbReference type="NCBI Taxonomy" id="2795026"/>
    <lineage>
        <taxon>Bacteria</taxon>
        <taxon>Pseudomonadati</taxon>
        <taxon>Bacteroidota</taxon>
        <taxon>Cytophagia</taxon>
        <taxon>Cytophagales</taxon>
        <taxon>Hymenobacteraceae</taxon>
        <taxon>Hymenobacter</taxon>
    </lineage>
</organism>
<feature type="transmembrane region" description="Helical" evidence="2">
    <location>
        <begin position="12"/>
        <end position="39"/>
    </location>
</feature>
<keyword evidence="2" id="KW-0472">Membrane</keyword>
<feature type="transmembrane region" description="Helical" evidence="2">
    <location>
        <begin position="51"/>
        <end position="68"/>
    </location>
</feature>
<name>A0ABS3Q964_9BACT</name>
<proteinExistence type="predicted"/>
<feature type="region of interest" description="Disordered" evidence="1">
    <location>
        <begin position="72"/>
        <end position="120"/>
    </location>
</feature>
<dbReference type="EMBL" id="JAGETZ010000001">
    <property type="protein sequence ID" value="MBO2007797.1"/>
    <property type="molecule type" value="Genomic_DNA"/>
</dbReference>
<dbReference type="Proteomes" id="UP000664369">
    <property type="component" value="Unassembled WGS sequence"/>
</dbReference>
<gene>
    <name evidence="3" type="ORF">J4E00_01955</name>
</gene>
<feature type="compositionally biased region" description="Basic and acidic residues" evidence="1">
    <location>
        <begin position="80"/>
        <end position="95"/>
    </location>
</feature>
<comment type="caution">
    <text evidence="3">The sequence shown here is derived from an EMBL/GenBank/DDBJ whole genome shotgun (WGS) entry which is preliminary data.</text>
</comment>
<sequence>MSFLRQRRGRRGRFLFFPLVAGAAALALGGVVMALWNAILPDALHAGRLNYWQGVGLLVLCRVLFGSYGRGGAGGRGHGQGHEKWQRMSDDERQQFRQQWQARARAWGGGRPPQAPPPQA</sequence>
<reference evidence="3 4" key="1">
    <citation type="submission" date="2021-03" db="EMBL/GenBank/DDBJ databases">
        <authorList>
            <person name="Kim M.K."/>
        </authorList>
    </citation>
    <scope>NUCLEOTIDE SEQUENCE [LARGE SCALE GENOMIC DNA]</scope>
    <source>
        <strain evidence="3 4">BT442</strain>
    </source>
</reference>